<dbReference type="AlphaFoldDB" id="A0A0J7KRB2"/>
<keyword evidence="3" id="KW-1185">Reference proteome</keyword>
<feature type="compositionally biased region" description="Basic and acidic residues" evidence="1">
    <location>
        <begin position="114"/>
        <end position="125"/>
    </location>
</feature>
<protein>
    <submittedName>
        <fullName evidence="2">Reverse transcriptase</fullName>
    </submittedName>
</protein>
<reference evidence="2 3" key="1">
    <citation type="submission" date="2015-04" db="EMBL/GenBank/DDBJ databases">
        <title>Lasius niger genome sequencing.</title>
        <authorList>
            <person name="Konorov E.A."/>
            <person name="Nikitin M.A."/>
            <person name="Kirill M.V."/>
            <person name="Chang P."/>
        </authorList>
    </citation>
    <scope>NUCLEOTIDE SEQUENCE [LARGE SCALE GENOMIC DNA]</scope>
    <source>
        <tissue evidence="2">Whole</tissue>
    </source>
</reference>
<organism evidence="2 3">
    <name type="scientific">Lasius niger</name>
    <name type="common">Black garden ant</name>
    <dbReference type="NCBI Taxonomy" id="67767"/>
    <lineage>
        <taxon>Eukaryota</taxon>
        <taxon>Metazoa</taxon>
        <taxon>Ecdysozoa</taxon>
        <taxon>Arthropoda</taxon>
        <taxon>Hexapoda</taxon>
        <taxon>Insecta</taxon>
        <taxon>Pterygota</taxon>
        <taxon>Neoptera</taxon>
        <taxon>Endopterygota</taxon>
        <taxon>Hymenoptera</taxon>
        <taxon>Apocrita</taxon>
        <taxon>Aculeata</taxon>
        <taxon>Formicoidea</taxon>
        <taxon>Formicidae</taxon>
        <taxon>Formicinae</taxon>
        <taxon>Lasius</taxon>
        <taxon>Lasius</taxon>
    </lineage>
</organism>
<keyword evidence="2" id="KW-0548">Nucleotidyltransferase</keyword>
<evidence type="ECO:0000313" key="2">
    <source>
        <dbReference type="EMBL" id="KMQ92836.1"/>
    </source>
</evidence>
<dbReference type="OrthoDB" id="7554944at2759"/>
<comment type="caution">
    <text evidence="2">The sequence shown here is derived from an EMBL/GenBank/DDBJ whole genome shotgun (WGS) entry which is preliminary data.</text>
</comment>
<proteinExistence type="predicted"/>
<dbReference type="Proteomes" id="UP000036403">
    <property type="component" value="Unassembled WGS sequence"/>
</dbReference>
<dbReference type="EMBL" id="LBMM01004068">
    <property type="protein sequence ID" value="KMQ92836.1"/>
    <property type="molecule type" value="Genomic_DNA"/>
</dbReference>
<dbReference type="PaxDb" id="67767-A0A0J7KRB2"/>
<sequence>MAVVSRMEAWLYRDPGSGMSFHITQVLTGHGCLAKFLHRIGKKTNTSCVFCGEEVDDVYHTIRDCPAYPQRIRLKRNLGLARDFTLGDIVESVTGSRDHWRAFSAFVEELMRDKEDEERRRERARISSSSTGDDEPD</sequence>
<evidence type="ECO:0000313" key="3">
    <source>
        <dbReference type="Proteomes" id="UP000036403"/>
    </source>
</evidence>
<evidence type="ECO:0000256" key="1">
    <source>
        <dbReference type="SAM" id="MobiDB-lite"/>
    </source>
</evidence>
<keyword evidence="2" id="KW-0695">RNA-directed DNA polymerase</keyword>
<dbReference type="GO" id="GO:0003964">
    <property type="term" value="F:RNA-directed DNA polymerase activity"/>
    <property type="evidence" value="ECO:0007669"/>
    <property type="project" value="UniProtKB-KW"/>
</dbReference>
<name>A0A0J7KRB2_LASNI</name>
<keyword evidence="2" id="KW-0808">Transferase</keyword>
<gene>
    <name evidence="2" type="ORF">RF55_7129</name>
</gene>
<accession>A0A0J7KRB2</accession>
<feature type="region of interest" description="Disordered" evidence="1">
    <location>
        <begin position="114"/>
        <end position="137"/>
    </location>
</feature>